<feature type="compositionally biased region" description="Basic residues" evidence="8">
    <location>
        <begin position="232"/>
        <end position="242"/>
    </location>
</feature>
<dbReference type="InterPro" id="IPR029060">
    <property type="entry name" value="PIN-like_dom_sf"/>
</dbReference>
<evidence type="ECO:0000256" key="7">
    <source>
        <dbReference type="ARBA" id="ARBA00071400"/>
    </source>
</evidence>
<reference evidence="10" key="2">
    <citation type="journal article" date="2014" name="BMC Genomics">
        <title>A genomic perspective to assessing quality of mass-reared SIT flies used in Mediterranean fruit fly (Ceratitis capitata) eradication in California.</title>
        <authorList>
            <person name="Calla B."/>
            <person name="Hall B."/>
            <person name="Hou S."/>
            <person name="Geib S.M."/>
        </authorList>
    </citation>
    <scope>NUCLEOTIDE SEQUENCE</scope>
</reference>
<evidence type="ECO:0000256" key="2">
    <source>
        <dbReference type="ARBA" id="ARBA00022517"/>
    </source>
</evidence>
<evidence type="ECO:0000313" key="10">
    <source>
        <dbReference type="EMBL" id="JAC06415.1"/>
    </source>
</evidence>
<comment type="subcellular location">
    <subcellularLocation>
        <location evidence="1">Nucleus</location>
        <location evidence="1">Nucleolus</location>
    </subcellularLocation>
</comment>
<dbReference type="KEGG" id="ccat:101456646"/>
<dbReference type="OrthoDB" id="25675at2759"/>
<feature type="region of interest" description="Disordered" evidence="8">
    <location>
        <begin position="182"/>
        <end position="252"/>
    </location>
</feature>
<keyword evidence="2" id="KW-0690">Ribosome biogenesis</keyword>
<dbReference type="EMBL" id="GAMC01000141">
    <property type="protein sequence ID" value="JAC06415.1"/>
    <property type="molecule type" value="mRNA"/>
</dbReference>
<comment type="function">
    <text evidence="5">Involved in rRNA-processing and ribosome biogenesis.</text>
</comment>
<keyword evidence="4" id="KW-0539">Nucleus</keyword>
<evidence type="ECO:0000256" key="1">
    <source>
        <dbReference type="ARBA" id="ARBA00004604"/>
    </source>
</evidence>
<dbReference type="InterPro" id="IPR006984">
    <property type="entry name" value="Fcf1/UTP23"/>
</dbReference>
<dbReference type="AlphaFoldDB" id="W8CEI4"/>
<dbReference type="Pfam" id="PF04900">
    <property type="entry name" value="Fcf1"/>
    <property type="match status" value="1"/>
</dbReference>
<evidence type="ECO:0000256" key="8">
    <source>
        <dbReference type="SAM" id="MobiDB-lite"/>
    </source>
</evidence>
<dbReference type="FunFam" id="3.40.50.1010:FF:000006">
    <property type="entry name" value="rRNA-processing protein UTP23 homolog"/>
    <property type="match status" value="1"/>
</dbReference>
<dbReference type="InterPro" id="IPR057776">
    <property type="entry name" value="UTP23_sensor"/>
</dbReference>
<dbReference type="GO" id="GO:0032040">
    <property type="term" value="C:small-subunit processome"/>
    <property type="evidence" value="ECO:0007669"/>
    <property type="project" value="InterPro"/>
</dbReference>
<dbReference type="PANTHER" id="PTHR12416">
    <property type="entry name" value="RRNA-PROCESSING PROTEIN UTP23 HOMOLOG"/>
    <property type="match status" value="1"/>
</dbReference>
<feature type="domain" description="UTP23 sensor motif region" evidence="9">
    <location>
        <begin position="190"/>
        <end position="207"/>
    </location>
</feature>
<dbReference type="CDD" id="cd09866">
    <property type="entry name" value="PIN_Fcf1-Utp23-H"/>
    <property type="match status" value="1"/>
</dbReference>
<sequence>MKISRLKKAHKTLTFFSTNFEYREPYQILVDATFCQMALQNKVIIEEQLRKYFQSTIKLVTTQCIILESESLGAQLAGATMIVKNFHVHKCGHEGSPVPGLQCIKTMAHDGRYIVASQDRSLQKSLRKVPGRMLLYLHKATPVLEEPSDASKKYVMKKSQKSLTCGIEKHLKELKQIRDLNTDISDKASKRTRPKNPNPLSCKKSKKRKDKNHQNIDPKASSLCTSSETSMKKKRKRLKIPSHVKAALKNPA</sequence>
<accession>W8CEI4</accession>
<gene>
    <name evidence="10" type="primary">UTP23</name>
</gene>
<evidence type="ECO:0000256" key="5">
    <source>
        <dbReference type="ARBA" id="ARBA00037300"/>
    </source>
</evidence>
<dbReference type="GeneID" id="101456646"/>
<organism evidence="10">
    <name type="scientific">Ceratitis capitata</name>
    <name type="common">Mediterranean fruit fly</name>
    <name type="synonym">Tephritis capitata</name>
    <dbReference type="NCBI Taxonomy" id="7213"/>
    <lineage>
        <taxon>Eukaryota</taxon>
        <taxon>Metazoa</taxon>
        <taxon>Ecdysozoa</taxon>
        <taxon>Arthropoda</taxon>
        <taxon>Hexapoda</taxon>
        <taxon>Insecta</taxon>
        <taxon>Pterygota</taxon>
        <taxon>Neoptera</taxon>
        <taxon>Endopterygota</taxon>
        <taxon>Diptera</taxon>
        <taxon>Brachycera</taxon>
        <taxon>Muscomorpha</taxon>
        <taxon>Tephritoidea</taxon>
        <taxon>Tephritidae</taxon>
        <taxon>Ceratitis</taxon>
        <taxon>Ceratitis</taxon>
    </lineage>
</organism>
<dbReference type="Pfam" id="PF24779">
    <property type="entry name" value="UTP23_sensor"/>
    <property type="match status" value="1"/>
</dbReference>
<dbReference type="Gene3D" id="3.40.50.1010">
    <property type="entry name" value="5'-nuclease"/>
    <property type="match status" value="1"/>
</dbReference>
<evidence type="ECO:0000256" key="6">
    <source>
        <dbReference type="ARBA" id="ARBA00038503"/>
    </source>
</evidence>
<evidence type="ECO:0000256" key="4">
    <source>
        <dbReference type="ARBA" id="ARBA00023242"/>
    </source>
</evidence>
<dbReference type="GO" id="GO:0006364">
    <property type="term" value="P:rRNA processing"/>
    <property type="evidence" value="ECO:0007669"/>
    <property type="project" value="UniProtKB-KW"/>
</dbReference>
<proteinExistence type="evidence at transcript level"/>
<keyword evidence="3" id="KW-0698">rRNA processing</keyword>
<reference evidence="10" key="1">
    <citation type="submission" date="2013-07" db="EMBL/GenBank/DDBJ databases">
        <authorList>
            <person name="Geib S."/>
        </authorList>
    </citation>
    <scope>NUCLEOTIDE SEQUENCE</scope>
</reference>
<evidence type="ECO:0000259" key="9">
    <source>
        <dbReference type="Pfam" id="PF24779"/>
    </source>
</evidence>
<name>W8CEI4_CERCA</name>
<protein>
    <recommendedName>
        <fullName evidence="7">rRNA-processing protein UTP23 homolog</fullName>
    </recommendedName>
</protein>
<evidence type="ECO:0000256" key="3">
    <source>
        <dbReference type="ARBA" id="ARBA00022552"/>
    </source>
</evidence>
<dbReference type="SUPFAM" id="SSF88723">
    <property type="entry name" value="PIN domain-like"/>
    <property type="match status" value="1"/>
</dbReference>
<comment type="similarity">
    <text evidence="6">Belongs to the UTP23/FCF1 family. UTP23 subfamily.</text>
</comment>